<dbReference type="SUPFAM" id="SSF52058">
    <property type="entry name" value="L domain-like"/>
    <property type="match status" value="1"/>
</dbReference>
<proteinExistence type="predicted"/>
<dbReference type="EMBL" id="CAXIEN010000091">
    <property type="protein sequence ID" value="CAL1276237.1"/>
    <property type="molecule type" value="Genomic_DNA"/>
</dbReference>
<gene>
    <name evidence="2" type="ORF">LARSCL_LOCUS8521</name>
</gene>
<dbReference type="PANTHER" id="PTHR13318:SF247">
    <property type="entry name" value="GH16156P"/>
    <property type="match status" value="1"/>
</dbReference>
<dbReference type="GO" id="GO:0019005">
    <property type="term" value="C:SCF ubiquitin ligase complex"/>
    <property type="evidence" value="ECO:0007669"/>
    <property type="project" value="TreeGrafter"/>
</dbReference>
<dbReference type="Proteomes" id="UP001497382">
    <property type="component" value="Unassembled WGS sequence"/>
</dbReference>
<dbReference type="InterPro" id="IPR006553">
    <property type="entry name" value="Leu-rich_rpt_Cys-con_subtyp"/>
</dbReference>
<comment type="caution">
    <text evidence="2">The sequence shown here is derived from an EMBL/GenBank/DDBJ whole genome shotgun (WGS) entry which is preliminary data.</text>
</comment>
<accession>A0AAV2A068</accession>
<evidence type="ECO:0000313" key="2">
    <source>
        <dbReference type="EMBL" id="CAL1276237.1"/>
    </source>
</evidence>
<keyword evidence="3" id="KW-1185">Reference proteome</keyword>
<organism evidence="2 3">
    <name type="scientific">Larinioides sclopetarius</name>
    <dbReference type="NCBI Taxonomy" id="280406"/>
    <lineage>
        <taxon>Eukaryota</taxon>
        <taxon>Metazoa</taxon>
        <taxon>Ecdysozoa</taxon>
        <taxon>Arthropoda</taxon>
        <taxon>Chelicerata</taxon>
        <taxon>Arachnida</taxon>
        <taxon>Araneae</taxon>
        <taxon>Araneomorphae</taxon>
        <taxon>Entelegynae</taxon>
        <taxon>Araneoidea</taxon>
        <taxon>Araneidae</taxon>
        <taxon>Larinioides</taxon>
    </lineage>
</organism>
<name>A0AAV2A068_9ARAC</name>
<protein>
    <recommendedName>
        <fullName evidence="4">RNI-like protein</fullName>
    </recommendedName>
</protein>
<dbReference type="Gene3D" id="3.80.10.10">
    <property type="entry name" value="Ribonuclease Inhibitor"/>
    <property type="match status" value="3"/>
</dbReference>
<dbReference type="SMART" id="SM00367">
    <property type="entry name" value="LRR_CC"/>
    <property type="match status" value="3"/>
</dbReference>
<dbReference type="PANTHER" id="PTHR13318">
    <property type="entry name" value="PARTNER OF PAIRED, ISOFORM B-RELATED"/>
    <property type="match status" value="1"/>
</dbReference>
<dbReference type="InterPro" id="IPR032675">
    <property type="entry name" value="LRR_dom_sf"/>
</dbReference>
<evidence type="ECO:0000256" key="1">
    <source>
        <dbReference type="SAM" id="MobiDB-lite"/>
    </source>
</evidence>
<evidence type="ECO:0008006" key="4">
    <source>
        <dbReference type="Google" id="ProtNLM"/>
    </source>
</evidence>
<dbReference type="GO" id="GO:0031146">
    <property type="term" value="P:SCF-dependent proteasomal ubiquitin-dependent protein catabolic process"/>
    <property type="evidence" value="ECO:0007669"/>
    <property type="project" value="TreeGrafter"/>
</dbReference>
<dbReference type="AlphaFoldDB" id="A0AAV2A068"/>
<feature type="region of interest" description="Disordered" evidence="1">
    <location>
        <begin position="1"/>
        <end position="29"/>
    </location>
</feature>
<reference evidence="2 3" key="1">
    <citation type="submission" date="2024-04" db="EMBL/GenBank/DDBJ databases">
        <authorList>
            <person name="Rising A."/>
            <person name="Reimegard J."/>
            <person name="Sonavane S."/>
            <person name="Akerstrom W."/>
            <person name="Nylinder S."/>
            <person name="Hedman E."/>
            <person name="Kallberg Y."/>
        </authorList>
    </citation>
    <scope>NUCLEOTIDE SEQUENCE [LARGE SCALE GENOMIC DNA]</scope>
</reference>
<sequence>MMYFDEDDVDDPEVVEENEDDDDLNYYEPEDFEYPDDKYEGFADLERRNNGTKMLSLQDICLLSISKNLPRFNLAFSTTEDSEFRRNLQFLQRFHSSYLIKAATRSCRKLNESYFDFLLNEYIKEFDMDVLYQCNWDNVIKRISEIGHGFQKVRFNFPEISAFEKNVDFVNKVVCHLSNVKILDLTPYCNDSTLEIIASSCLQLKELHIDDCSVTDKGLKALCQENDDNVGRLNLKLLSLANFVGVNEGIAYLLENMPSLEVIVHPDLPYILYNMHKDNMSNTLDRKYNLTSLYLGANAPWEDTPSITDILTLFSDVCPHIKEISLPLAYKEHLDLCFRFPELESFNANNNVTVNLKLDLNEFLKSKGGILRRLHVDKFSFSVANLVQNCPKLEELDLHNITFQYVDPGTTLQPLNNLQELSLGYFSLSDALVRRSVIDILNSSQKIEKLTLLCCKFENNEEFVTRLSKFCENETLKYLKFTTCDVEDAFLQSVLLTCSNLKTLVVEDCENITATHIENLYEISNSLKSQTKIIWSDDRSEFNSIDSGDDDIFDDYSEYESDDFDNHDPYDSDTLYYGYDIEDY</sequence>
<evidence type="ECO:0000313" key="3">
    <source>
        <dbReference type="Proteomes" id="UP001497382"/>
    </source>
</evidence>